<dbReference type="Gene3D" id="3.30.420.10">
    <property type="entry name" value="Ribonuclease H-like superfamily/Ribonuclease H"/>
    <property type="match status" value="1"/>
</dbReference>
<accession>A0A8R1I7I1</accession>
<evidence type="ECO:0008006" key="3">
    <source>
        <dbReference type="Google" id="ProtNLM"/>
    </source>
</evidence>
<evidence type="ECO:0000313" key="2">
    <source>
        <dbReference type="Proteomes" id="UP000005237"/>
    </source>
</evidence>
<dbReference type="InterPro" id="IPR052709">
    <property type="entry name" value="Transposase-MT_Hybrid"/>
</dbReference>
<dbReference type="PANTHER" id="PTHR46060">
    <property type="entry name" value="MARINER MOS1 TRANSPOSASE-LIKE PROTEIN"/>
    <property type="match status" value="1"/>
</dbReference>
<organism evidence="1 2">
    <name type="scientific">Caenorhabditis japonica</name>
    <dbReference type="NCBI Taxonomy" id="281687"/>
    <lineage>
        <taxon>Eukaryota</taxon>
        <taxon>Metazoa</taxon>
        <taxon>Ecdysozoa</taxon>
        <taxon>Nematoda</taxon>
        <taxon>Chromadorea</taxon>
        <taxon>Rhabditida</taxon>
        <taxon>Rhabditina</taxon>
        <taxon>Rhabditomorpha</taxon>
        <taxon>Rhabditoidea</taxon>
        <taxon>Rhabditidae</taxon>
        <taxon>Peloderinae</taxon>
        <taxon>Caenorhabditis</taxon>
    </lineage>
</organism>
<evidence type="ECO:0000313" key="1">
    <source>
        <dbReference type="EnsemblMetazoa" id="CJA18808.1"/>
    </source>
</evidence>
<dbReference type="Pfam" id="PF01359">
    <property type="entry name" value="Transposase_1"/>
    <property type="match status" value="1"/>
</dbReference>
<dbReference type="AlphaFoldDB" id="A0A8R1I7I1"/>
<sequence length="106" mass="12338">MDWVDDIITSNDVQNGQLLDADLQADEVPKPDLHRKKVMLSVWWFSRGLEYFKLKIVLSSLHNSRSREVRKAVKSKHSEKARVFFQYDNARPHLARKTAAKLATFV</sequence>
<reference evidence="1" key="2">
    <citation type="submission" date="2022-06" db="UniProtKB">
        <authorList>
            <consortium name="EnsemblMetazoa"/>
        </authorList>
    </citation>
    <scope>IDENTIFICATION</scope>
    <source>
        <strain evidence="1">DF5081</strain>
    </source>
</reference>
<dbReference type="InterPro" id="IPR001888">
    <property type="entry name" value="Transposase_1"/>
</dbReference>
<dbReference type="EnsemblMetazoa" id="CJA18808.1">
    <property type="protein sequence ID" value="CJA18808.1"/>
    <property type="gene ID" value="WBGene00138013"/>
</dbReference>
<proteinExistence type="predicted"/>
<dbReference type="PANTHER" id="PTHR46060:SF1">
    <property type="entry name" value="MARINER MOS1 TRANSPOSASE-LIKE PROTEIN"/>
    <property type="match status" value="1"/>
</dbReference>
<dbReference type="Proteomes" id="UP000005237">
    <property type="component" value="Unassembled WGS sequence"/>
</dbReference>
<reference evidence="2" key="1">
    <citation type="submission" date="2010-08" db="EMBL/GenBank/DDBJ databases">
        <authorList>
            <consortium name="Caenorhabditis japonica Sequencing Consortium"/>
            <person name="Wilson R.K."/>
        </authorList>
    </citation>
    <scope>NUCLEOTIDE SEQUENCE [LARGE SCALE GENOMIC DNA]</scope>
    <source>
        <strain evidence="2">DF5081</strain>
    </source>
</reference>
<dbReference type="GO" id="GO:0003676">
    <property type="term" value="F:nucleic acid binding"/>
    <property type="evidence" value="ECO:0007669"/>
    <property type="project" value="InterPro"/>
</dbReference>
<keyword evidence="2" id="KW-1185">Reference proteome</keyword>
<name>A0A8R1I7I1_CAEJA</name>
<dbReference type="InterPro" id="IPR036397">
    <property type="entry name" value="RNaseH_sf"/>
</dbReference>
<protein>
    <recommendedName>
        <fullName evidence="3">Histone-lysine N-methyltransferase SETMAR</fullName>
    </recommendedName>
</protein>